<evidence type="ECO:0000256" key="8">
    <source>
        <dbReference type="SAM" id="MobiDB-lite"/>
    </source>
</evidence>
<feature type="transmembrane region" description="Helical" evidence="9">
    <location>
        <begin position="312"/>
        <end position="334"/>
    </location>
</feature>
<dbReference type="Gene3D" id="3.40.1710.10">
    <property type="entry name" value="abc type-2 transporter like domain"/>
    <property type="match status" value="1"/>
</dbReference>
<evidence type="ECO:0000313" key="12">
    <source>
        <dbReference type="Proteomes" id="UP000077245"/>
    </source>
</evidence>
<dbReference type="Pfam" id="PF12698">
    <property type="entry name" value="ABC2_membrane_3"/>
    <property type="match status" value="1"/>
</dbReference>
<feature type="transmembrane region" description="Helical" evidence="9">
    <location>
        <begin position="400"/>
        <end position="420"/>
    </location>
</feature>
<evidence type="ECO:0000256" key="9">
    <source>
        <dbReference type="SAM" id="Phobius"/>
    </source>
</evidence>
<dbReference type="PANTHER" id="PTHR30294:SF29">
    <property type="entry name" value="MULTIDRUG ABC TRANSPORTER PERMEASE YBHS-RELATED"/>
    <property type="match status" value="1"/>
</dbReference>
<evidence type="ECO:0000259" key="10">
    <source>
        <dbReference type="PROSITE" id="PS51012"/>
    </source>
</evidence>
<dbReference type="GO" id="GO:0005886">
    <property type="term" value="C:plasma membrane"/>
    <property type="evidence" value="ECO:0007669"/>
    <property type="project" value="UniProtKB-SubCell"/>
</dbReference>
<evidence type="ECO:0000256" key="1">
    <source>
        <dbReference type="ARBA" id="ARBA00004651"/>
    </source>
</evidence>
<comment type="caution">
    <text evidence="11">The sequence shown here is derived from an EMBL/GenBank/DDBJ whole genome shotgun (WGS) entry which is preliminary data.</text>
</comment>
<dbReference type="STRING" id="49547.MBCUR_02430"/>
<gene>
    <name evidence="11" type="primary">ybhR</name>
    <name evidence="11" type="ORF">MBCUR_02430</name>
</gene>
<evidence type="ECO:0000256" key="3">
    <source>
        <dbReference type="ARBA" id="ARBA00022448"/>
    </source>
</evidence>
<keyword evidence="4" id="KW-1003">Cell membrane</keyword>
<reference evidence="11 12" key="1">
    <citation type="submission" date="2016-04" db="EMBL/GenBank/DDBJ databases">
        <title>Genome sequence of Methanobrevibacter curvatus DSM 11111.</title>
        <authorList>
            <person name="Poehlein A."/>
            <person name="Seedorf H."/>
            <person name="Daniel R."/>
        </authorList>
    </citation>
    <scope>NUCLEOTIDE SEQUENCE [LARGE SCALE GENOMIC DNA]</scope>
    <source>
        <strain evidence="11 12">DSM 11111</strain>
    </source>
</reference>
<protein>
    <submittedName>
        <fullName evidence="11">Inner membrane transport permease YbhR</fullName>
    </submittedName>
</protein>
<feature type="transmembrane region" description="Helical" evidence="9">
    <location>
        <begin position="233"/>
        <end position="251"/>
    </location>
</feature>
<keyword evidence="6 9" id="KW-1133">Transmembrane helix</keyword>
<dbReference type="AlphaFoldDB" id="A0A166DHH6"/>
<dbReference type="RefSeq" id="WP_394329071.1">
    <property type="nucleotide sequence ID" value="NZ_LWMV01000032.1"/>
</dbReference>
<accession>A0A166DHH6</accession>
<keyword evidence="7 9" id="KW-0472">Membrane</keyword>
<feature type="transmembrane region" description="Helical" evidence="9">
    <location>
        <begin position="286"/>
        <end position="306"/>
    </location>
</feature>
<evidence type="ECO:0000256" key="2">
    <source>
        <dbReference type="ARBA" id="ARBA00007783"/>
    </source>
</evidence>
<dbReference type="InterPro" id="IPR047817">
    <property type="entry name" value="ABC2_TM_bact-type"/>
</dbReference>
<organism evidence="11 12">
    <name type="scientific">Methanobrevibacter curvatus</name>
    <dbReference type="NCBI Taxonomy" id="49547"/>
    <lineage>
        <taxon>Archaea</taxon>
        <taxon>Methanobacteriati</taxon>
        <taxon>Methanobacteriota</taxon>
        <taxon>Methanomada group</taxon>
        <taxon>Methanobacteria</taxon>
        <taxon>Methanobacteriales</taxon>
        <taxon>Methanobacteriaceae</taxon>
        <taxon>Methanobrevibacter</taxon>
    </lineage>
</organism>
<dbReference type="Proteomes" id="UP000077245">
    <property type="component" value="Unassembled WGS sequence"/>
</dbReference>
<dbReference type="PATRIC" id="fig|49547.3.peg.255"/>
<keyword evidence="5 9" id="KW-0812">Transmembrane</keyword>
<evidence type="ECO:0000256" key="7">
    <source>
        <dbReference type="ARBA" id="ARBA00023136"/>
    </source>
</evidence>
<dbReference type="PROSITE" id="PS51012">
    <property type="entry name" value="ABC_TM2"/>
    <property type="match status" value="1"/>
</dbReference>
<evidence type="ECO:0000256" key="6">
    <source>
        <dbReference type="ARBA" id="ARBA00022989"/>
    </source>
</evidence>
<dbReference type="EMBL" id="LWMV01000032">
    <property type="protein sequence ID" value="KZX15609.1"/>
    <property type="molecule type" value="Genomic_DNA"/>
</dbReference>
<evidence type="ECO:0000313" key="11">
    <source>
        <dbReference type="EMBL" id="KZX15609.1"/>
    </source>
</evidence>
<name>A0A166DHH6_9EURY</name>
<sequence length="426" mass="46213">MMFKKFFWMFKKDLLSLWRHKPRLISLFIFPILMIALFGYGMGGSIENVPIAIVEQSHGNITDSTLMAIKDMSLFDVKNITTDVEAGKELVDDGSVKATIILPSNYENISDSSAKTVVLYLDSSDQIASQTIVPTTQGLFTKIGSLIGMEKLSSISLQTQAISKDSSGSSSGASASNSSSTTVDDGSNTNDGSSDSSNSFGLSSSLSNELTSITNTINLQVNRIYGDIEYIDFLVPAILAMTIMMSCMMGMGQSIAGERETGELIRLFMTPTSISTVVGGKIASKLIIETIRAMILLVTAVVLFNITINGSWILAVVMMVIGALTFVGFGIMVSATSSTQEDYTQMVMPFTMPMMFVSGVFYPVETMPWIFQKIAYICPLTYFNDAMRGIMLKGAGLGDIWIDVAVLLGFTVVFFALGVVRFNRDA</sequence>
<keyword evidence="3" id="KW-0813">Transport</keyword>
<evidence type="ECO:0000256" key="4">
    <source>
        <dbReference type="ARBA" id="ARBA00022475"/>
    </source>
</evidence>
<comment type="subcellular location">
    <subcellularLocation>
        <location evidence="1">Cell membrane</location>
        <topology evidence="1">Multi-pass membrane protein</topology>
    </subcellularLocation>
</comment>
<proteinExistence type="inferred from homology"/>
<keyword evidence="12" id="KW-1185">Reference proteome</keyword>
<dbReference type="PANTHER" id="PTHR30294">
    <property type="entry name" value="MEMBRANE COMPONENT OF ABC TRANSPORTER YHHJ-RELATED"/>
    <property type="match status" value="1"/>
</dbReference>
<dbReference type="GO" id="GO:0140359">
    <property type="term" value="F:ABC-type transporter activity"/>
    <property type="evidence" value="ECO:0007669"/>
    <property type="project" value="InterPro"/>
</dbReference>
<comment type="similarity">
    <text evidence="2">Belongs to the ABC-2 integral membrane protein family.</text>
</comment>
<feature type="region of interest" description="Disordered" evidence="8">
    <location>
        <begin position="164"/>
        <end position="200"/>
    </location>
</feature>
<evidence type="ECO:0000256" key="5">
    <source>
        <dbReference type="ARBA" id="ARBA00022692"/>
    </source>
</evidence>
<dbReference type="InterPro" id="IPR013525">
    <property type="entry name" value="ABC2_TM"/>
</dbReference>
<feature type="compositionally biased region" description="Low complexity" evidence="8">
    <location>
        <begin position="166"/>
        <end position="200"/>
    </location>
</feature>
<feature type="domain" description="ABC transmembrane type-2" evidence="10">
    <location>
        <begin position="200"/>
        <end position="425"/>
    </location>
</feature>
<dbReference type="InterPro" id="IPR051449">
    <property type="entry name" value="ABC-2_transporter_component"/>
</dbReference>